<keyword evidence="4" id="KW-1185">Reference proteome</keyword>
<evidence type="ECO:0000259" key="2">
    <source>
        <dbReference type="Pfam" id="PF07593"/>
    </source>
</evidence>
<evidence type="ECO:0000313" key="4">
    <source>
        <dbReference type="Proteomes" id="UP000011991"/>
    </source>
</evidence>
<dbReference type="PANTHER" id="PTHR16026:SF0">
    <property type="entry name" value="CARTILAGE ACIDIC PROTEIN 1"/>
    <property type="match status" value="1"/>
</dbReference>
<dbReference type="Pfam" id="PF07593">
    <property type="entry name" value="UnbV_ASPIC"/>
    <property type="match status" value="1"/>
</dbReference>
<accession>M5S070</accession>
<dbReference type="PATRIC" id="fig|1265738.3.peg.3493"/>
<dbReference type="InterPro" id="IPR028994">
    <property type="entry name" value="Integrin_alpha_N"/>
</dbReference>
<dbReference type="Pfam" id="PF13517">
    <property type="entry name" value="FG-GAP_3"/>
    <property type="match status" value="1"/>
</dbReference>
<gene>
    <name evidence="3" type="ORF">RMSM_03495</name>
</gene>
<feature type="domain" description="ASPIC/UnbV" evidence="2">
    <location>
        <begin position="171"/>
        <end position="237"/>
    </location>
</feature>
<dbReference type="PANTHER" id="PTHR16026">
    <property type="entry name" value="CARTILAGE ACIDIC PROTEIN 1"/>
    <property type="match status" value="1"/>
</dbReference>
<dbReference type="EMBL" id="ANOG01000505">
    <property type="protein sequence ID" value="EMI19569.1"/>
    <property type="molecule type" value="Genomic_DNA"/>
</dbReference>
<dbReference type="AlphaFoldDB" id="M5S070"/>
<name>M5S070_9BACT</name>
<keyword evidence="1" id="KW-0732">Signal</keyword>
<evidence type="ECO:0000256" key="1">
    <source>
        <dbReference type="ARBA" id="ARBA00022729"/>
    </source>
</evidence>
<dbReference type="Proteomes" id="UP000011991">
    <property type="component" value="Unassembled WGS sequence"/>
</dbReference>
<proteinExistence type="predicted"/>
<dbReference type="SUPFAM" id="SSF69318">
    <property type="entry name" value="Integrin alpha N-terminal domain"/>
    <property type="match status" value="1"/>
</dbReference>
<protein>
    <submittedName>
        <fullName evidence="3">ASPIC/UnbV domain-containing protein</fullName>
    </submittedName>
</protein>
<dbReference type="InterPro" id="IPR027039">
    <property type="entry name" value="Crtac1"/>
</dbReference>
<organism evidence="3 4">
    <name type="scientific">Rhodopirellula maiorica SM1</name>
    <dbReference type="NCBI Taxonomy" id="1265738"/>
    <lineage>
        <taxon>Bacteria</taxon>
        <taxon>Pseudomonadati</taxon>
        <taxon>Planctomycetota</taxon>
        <taxon>Planctomycetia</taxon>
        <taxon>Pirellulales</taxon>
        <taxon>Pirellulaceae</taxon>
        <taxon>Novipirellula</taxon>
    </lineage>
</organism>
<sequence>MNLDQRADFYVTNFSGEYNTLYEQQSAGTWKDSTAKKGLIANVLPMVGFGTVAADYDNNGLPELFVSNGNVDTYVADETTNEPVLQTQPVQLFELNSALQYTSIQSQQTDDYMRQRHFGRGVWTWDVNRDGRVDTGVTHQTEAVAVLVNHSETTNHWIELQLVGVKSARDAIGSRVTLHDQGFDRVGWVTAGDGYLCSSERVVRFGIGKSSSPCRITISWPDGSTQALEELSLDARWQIVQGNAPHRLD</sequence>
<reference evidence="3 4" key="1">
    <citation type="journal article" date="2013" name="Mar. Genomics">
        <title>Expression of sulfatases in Rhodopirellula baltica and the diversity of sulfatases in the genus Rhodopirellula.</title>
        <authorList>
            <person name="Wegner C.E."/>
            <person name="Richter-Heitmann T."/>
            <person name="Klindworth A."/>
            <person name="Klockow C."/>
            <person name="Richter M."/>
            <person name="Achstetter T."/>
            <person name="Glockner F.O."/>
            <person name="Harder J."/>
        </authorList>
    </citation>
    <scope>NUCLEOTIDE SEQUENCE [LARGE SCALE GENOMIC DNA]</scope>
    <source>
        <strain evidence="3 4">SM1</strain>
    </source>
</reference>
<comment type="caution">
    <text evidence="3">The sequence shown here is derived from an EMBL/GenBank/DDBJ whole genome shotgun (WGS) entry which is preliminary data.</text>
</comment>
<dbReference type="InterPro" id="IPR013517">
    <property type="entry name" value="FG-GAP"/>
</dbReference>
<dbReference type="InterPro" id="IPR011519">
    <property type="entry name" value="UnbV_ASPIC"/>
</dbReference>
<evidence type="ECO:0000313" key="3">
    <source>
        <dbReference type="EMBL" id="EMI19569.1"/>
    </source>
</evidence>